<dbReference type="RefSeq" id="WP_270006221.1">
    <property type="nucleotide sequence ID" value="NZ_JAPCID010000006.1"/>
</dbReference>
<evidence type="ECO:0000259" key="3">
    <source>
        <dbReference type="PROSITE" id="PS51186"/>
    </source>
</evidence>
<dbReference type="Gene3D" id="3.40.630.30">
    <property type="match status" value="1"/>
</dbReference>
<dbReference type="PANTHER" id="PTHR43877">
    <property type="entry name" value="AMINOALKYLPHOSPHONATE N-ACETYLTRANSFERASE-RELATED-RELATED"/>
    <property type="match status" value="1"/>
</dbReference>
<dbReference type="InterPro" id="IPR000182">
    <property type="entry name" value="GNAT_dom"/>
</dbReference>
<dbReference type="InterPro" id="IPR016181">
    <property type="entry name" value="Acyl_CoA_acyltransferase"/>
</dbReference>
<dbReference type="PANTHER" id="PTHR43877:SF5">
    <property type="entry name" value="BLL8307 PROTEIN"/>
    <property type="match status" value="1"/>
</dbReference>
<evidence type="ECO:0000256" key="2">
    <source>
        <dbReference type="ARBA" id="ARBA00023315"/>
    </source>
</evidence>
<keyword evidence="1" id="KW-0808">Transferase</keyword>
<evidence type="ECO:0000313" key="5">
    <source>
        <dbReference type="Proteomes" id="UP001147700"/>
    </source>
</evidence>
<name>A0ABT4RF04_9ACTN</name>
<dbReference type="CDD" id="cd04301">
    <property type="entry name" value="NAT_SF"/>
    <property type="match status" value="1"/>
</dbReference>
<dbReference type="PROSITE" id="PS51186">
    <property type="entry name" value="GNAT"/>
    <property type="match status" value="1"/>
</dbReference>
<protein>
    <submittedName>
        <fullName evidence="4">GNAT family N-acetyltransferase</fullName>
    </submittedName>
</protein>
<dbReference type="Proteomes" id="UP001147700">
    <property type="component" value="Unassembled WGS sequence"/>
</dbReference>
<accession>A0ABT4RF04</accession>
<evidence type="ECO:0000313" key="4">
    <source>
        <dbReference type="EMBL" id="MDA0136900.1"/>
    </source>
</evidence>
<reference evidence="4" key="1">
    <citation type="submission" date="2022-10" db="EMBL/GenBank/DDBJ databases">
        <title>The WGS of Solirubrobacter sp. CPCC 204708.</title>
        <authorList>
            <person name="Jiang Z."/>
        </authorList>
    </citation>
    <scope>NUCLEOTIDE SEQUENCE</scope>
    <source>
        <strain evidence="4">CPCC 204708</strain>
    </source>
</reference>
<dbReference type="SUPFAM" id="SSF55729">
    <property type="entry name" value="Acyl-CoA N-acyltransferases (Nat)"/>
    <property type="match status" value="1"/>
</dbReference>
<sequence>MTVVDLRRLTRRDDLSAVEALLAAYGAAVAERAQREYGLVLAELAPGADLLTEIEPLLDAPNVLYVAEVDGQASATGALRHLGDGVGEIKRMYVEPAARRRGIGRAVLSALIGDAQRAGLTRLRLETAPWMAEAHGLYASAGFVDHDPYAGREFDGIAAVDGIARFMELRLPQPEPL</sequence>
<organism evidence="4 5">
    <name type="scientific">Solirubrobacter deserti</name>
    <dbReference type="NCBI Taxonomy" id="2282478"/>
    <lineage>
        <taxon>Bacteria</taxon>
        <taxon>Bacillati</taxon>
        <taxon>Actinomycetota</taxon>
        <taxon>Thermoleophilia</taxon>
        <taxon>Solirubrobacterales</taxon>
        <taxon>Solirubrobacteraceae</taxon>
        <taxon>Solirubrobacter</taxon>
    </lineage>
</organism>
<proteinExistence type="predicted"/>
<dbReference type="EMBL" id="JAPCID010000006">
    <property type="protein sequence ID" value="MDA0136900.1"/>
    <property type="molecule type" value="Genomic_DNA"/>
</dbReference>
<dbReference type="InterPro" id="IPR050832">
    <property type="entry name" value="Bact_Acetyltransf"/>
</dbReference>
<evidence type="ECO:0000256" key="1">
    <source>
        <dbReference type="ARBA" id="ARBA00022679"/>
    </source>
</evidence>
<gene>
    <name evidence="4" type="ORF">OJ962_05265</name>
</gene>
<comment type="caution">
    <text evidence="4">The sequence shown here is derived from an EMBL/GenBank/DDBJ whole genome shotgun (WGS) entry which is preliminary data.</text>
</comment>
<feature type="domain" description="N-acetyltransferase" evidence="3">
    <location>
        <begin position="4"/>
        <end position="172"/>
    </location>
</feature>
<keyword evidence="2" id="KW-0012">Acyltransferase</keyword>
<dbReference type="Pfam" id="PF00583">
    <property type="entry name" value="Acetyltransf_1"/>
    <property type="match status" value="1"/>
</dbReference>
<keyword evidence="5" id="KW-1185">Reference proteome</keyword>